<reference evidence="13" key="1">
    <citation type="journal article" date="2016" name="Proc. Natl. Acad. Sci. U.S.A.">
        <title>Functional and topological diversity of LOV domain photoreceptors.</title>
        <authorList>
            <person name="Glantz S.T."/>
            <person name="Carpenter E.J."/>
            <person name="Melkonian M."/>
            <person name="Gardner K.H."/>
            <person name="Boyden E.S."/>
            <person name="Wong G.K."/>
            <person name="Chow B.Y."/>
        </authorList>
    </citation>
    <scope>NUCLEOTIDE SEQUENCE</scope>
    <source>
        <strain evidence="13">NDPQ_2017565</strain>
    </source>
</reference>
<dbReference type="SUPFAM" id="SSF55785">
    <property type="entry name" value="PYP-like sensor domain (PAS domain)"/>
    <property type="match status" value="2"/>
</dbReference>
<accession>A0A126WZS7</accession>
<dbReference type="GO" id="GO:0005737">
    <property type="term" value="C:cytoplasm"/>
    <property type="evidence" value="ECO:0007669"/>
    <property type="project" value="TreeGrafter"/>
</dbReference>
<keyword evidence="2" id="KW-0675">Receptor</keyword>
<proteinExistence type="evidence at transcript level"/>
<dbReference type="InterPro" id="IPR017441">
    <property type="entry name" value="Protein_kinase_ATP_BS"/>
</dbReference>
<dbReference type="FunFam" id="3.30.200.20:FF:000042">
    <property type="entry name" value="Aurora kinase A"/>
    <property type="match status" value="1"/>
</dbReference>
<evidence type="ECO:0000259" key="12">
    <source>
        <dbReference type="PROSITE" id="PS50113"/>
    </source>
</evidence>
<keyword evidence="1" id="KW-0723">Serine/threonine-protein kinase</keyword>
<evidence type="ECO:0000256" key="9">
    <source>
        <dbReference type="SAM" id="MobiDB-lite"/>
    </source>
</evidence>
<dbReference type="EMBL" id="KU700122">
    <property type="protein sequence ID" value="AML77961.1"/>
    <property type="molecule type" value="mRNA"/>
</dbReference>
<dbReference type="PROSITE" id="PS50112">
    <property type="entry name" value="PAS"/>
    <property type="match status" value="1"/>
</dbReference>
<dbReference type="InterPro" id="IPR000700">
    <property type="entry name" value="PAS-assoc_C"/>
</dbReference>
<dbReference type="GO" id="GO:0005524">
    <property type="term" value="F:ATP binding"/>
    <property type="evidence" value="ECO:0007669"/>
    <property type="project" value="UniProtKB-UniRule"/>
</dbReference>
<keyword evidence="4" id="KW-0808">Transferase</keyword>
<dbReference type="PROSITE" id="PS50113">
    <property type="entry name" value="PAC"/>
    <property type="match status" value="1"/>
</dbReference>
<dbReference type="FunFam" id="1.10.510.10:FF:000571">
    <property type="entry name" value="Maternal embryonic leucine zipper kinase"/>
    <property type="match status" value="1"/>
</dbReference>
<protein>
    <submittedName>
        <fullName evidence="13">Putative LOV domain-containing protein</fullName>
    </submittedName>
</protein>
<keyword evidence="2" id="KW-0600">Photoreceptor protein</keyword>
<dbReference type="GO" id="GO:0009882">
    <property type="term" value="F:blue light photoreceptor activity"/>
    <property type="evidence" value="ECO:0007669"/>
    <property type="project" value="UniProtKB-ARBA"/>
</dbReference>
<dbReference type="PROSITE" id="PS00108">
    <property type="entry name" value="PROTEIN_KINASE_ST"/>
    <property type="match status" value="1"/>
</dbReference>
<feature type="compositionally biased region" description="Low complexity" evidence="9">
    <location>
        <begin position="860"/>
        <end position="869"/>
    </location>
</feature>
<keyword evidence="3" id="KW-0716">Sensory transduction</keyword>
<evidence type="ECO:0000259" key="11">
    <source>
        <dbReference type="PROSITE" id="PS50112"/>
    </source>
</evidence>
<dbReference type="Pfam" id="PF00069">
    <property type="entry name" value="Pkinase"/>
    <property type="match status" value="1"/>
</dbReference>
<feature type="binding site" evidence="8">
    <location>
        <position position="343"/>
    </location>
    <ligand>
        <name>ATP</name>
        <dbReference type="ChEBI" id="CHEBI:30616"/>
    </ligand>
</feature>
<dbReference type="InterPro" id="IPR008271">
    <property type="entry name" value="Ser/Thr_kinase_AS"/>
</dbReference>
<dbReference type="PANTHER" id="PTHR24346">
    <property type="entry name" value="MAP/MICROTUBULE AFFINITY-REGULATING KINASE"/>
    <property type="match status" value="1"/>
</dbReference>
<feature type="domain" description="PAC" evidence="12">
    <location>
        <begin position="126"/>
        <end position="180"/>
    </location>
</feature>
<feature type="compositionally biased region" description="Basic and acidic residues" evidence="9">
    <location>
        <begin position="15"/>
        <end position="29"/>
    </location>
</feature>
<dbReference type="PROSITE" id="PS50011">
    <property type="entry name" value="PROTEIN_KINASE_DOM"/>
    <property type="match status" value="1"/>
</dbReference>
<feature type="domain" description="Protein kinase" evidence="10">
    <location>
        <begin position="314"/>
        <end position="570"/>
    </location>
</feature>
<evidence type="ECO:0000256" key="4">
    <source>
        <dbReference type="ARBA" id="ARBA00022679"/>
    </source>
</evidence>
<evidence type="ECO:0000259" key="10">
    <source>
        <dbReference type="PROSITE" id="PS50011"/>
    </source>
</evidence>
<feature type="region of interest" description="Disordered" evidence="9">
    <location>
        <begin position="727"/>
        <end position="814"/>
    </location>
</feature>
<evidence type="ECO:0000256" key="5">
    <source>
        <dbReference type="ARBA" id="ARBA00022741"/>
    </source>
</evidence>
<evidence type="ECO:0000256" key="2">
    <source>
        <dbReference type="ARBA" id="ARBA00022543"/>
    </source>
</evidence>
<dbReference type="InterPro" id="IPR035965">
    <property type="entry name" value="PAS-like_dom_sf"/>
</dbReference>
<dbReference type="AlphaFoldDB" id="A0A126WZS7"/>
<dbReference type="SMART" id="SM00220">
    <property type="entry name" value="S_TKc"/>
    <property type="match status" value="1"/>
</dbReference>
<dbReference type="Pfam" id="PF13426">
    <property type="entry name" value="PAS_9"/>
    <property type="match status" value="2"/>
</dbReference>
<dbReference type="InterPro" id="IPR000014">
    <property type="entry name" value="PAS"/>
</dbReference>
<dbReference type="PANTHER" id="PTHR24346:SF82">
    <property type="entry name" value="KP78A-RELATED"/>
    <property type="match status" value="1"/>
</dbReference>
<dbReference type="PROSITE" id="PS00107">
    <property type="entry name" value="PROTEIN_KINASE_ATP"/>
    <property type="match status" value="1"/>
</dbReference>
<keyword evidence="5 8" id="KW-0547">Nucleotide-binding</keyword>
<evidence type="ECO:0000313" key="13">
    <source>
        <dbReference type="EMBL" id="AML77961.1"/>
    </source>
</evidence>
<organism evidence="13">
    <name type="scientific">Dunaliella salina</name>
    <name type="common">Green alga</name>
    <name type="synonym">Protococcus salinus</name>
    <dbReference type="NCBI Taxonomy" id="3046"/>
    <lineage>
        <taxon>Eukaryota</taxon>
        <taxon>Viridiplantae</taxon>
        <taxon>Chlorophyta</taxon>
        <taxon>core chlorophytes</taxon>
        <taxon>Chlorophyceae</taxon>
        <taxon>CS clade</taxon>
        <taxon>Chlamydomonadales</taxon>
        <taxon>Dunaliellaceae</taxon>
        <taxon>Dunaliella</taxon>
    </lineage>
</organism>
<dbReference type="SUPFAM" id="SSF56112">
    <property type="entry name" value="Protein kinase-like (PK-like)"/>
    <property type="match status" value="1"/>
</dbReference>
<feature type="region of interest" description="Disordered" evidence="9">
    <location>
        <begin position="835"/>
        <end position="887"/>
    </location>
</feature>
<dbReference type="CDD" id="cd14003">
    <property type="entry name" value="STKc_AMPK-like"/>
    <property type="match status" value="1"/>
</dbReference>
<sequence length="887" mass="96580">MKAHDRGGGQADAHSSAEGHEGDKEEHGSKPWHSPQRPLRAEPPQDNSFCLEDEPHALLVETYLQSLSISEPFQTGNPLVYVSPGFESMSGYTAGEVLGNNCKMLQGEDTEPERVSDLRAAMDKKAFVSVVITNNRKDGRTFPNLLSILPVVDGCDNLTKFVGIQCDLNERKRWEQVDEAFIARWQEQVEQHLQASMVLETSMLDASNGSTLAAVSTGFCKLTGYSQAEVLGNNCLCLAGPDSSHKAMKKLVQAQAAAKPTAVKLLCYKKDGSPFWGYFFSCPLMPQGRLGSTQQTLCILVDITATRLKRVGKYALGKVIGSGSYGIVRIGKNTASDEIVAVKSVDGSQFRSISEIEQMQEEMNVLSSLKHPNIIRLIEVHFTNNVFFLVMEFASGGSLVKYIYKHEDHRLPESEAQKIFVAMSSALDYCHRRRIVHRDLKPENILMDEKNNIKICDFGLAAVAAPFGSHLTQQCGTPEFAAPEIITGKEYDGPAIDIWSMGVILYEAIAGTLPFKGSSHKDLCKAIQRGVYEPLPSHVSSACKDLIRGMLRVDPAQRMSLEQILRHPWCRDLTGMPVADDELEDPEGINMRKSISSRPSESHHRDTGSIYDSDVPDSPMSHQHHSFDSDGLRDGQETPPQEGVHDSLRLVIDGAQDDPITAAIMRAQRQMQNVSIINDNQRHEIEQGQHTKSQAVGMKGKHSHHQSMGAVTSSGHLRAADGHKTFTAHAPKVSNSGNLLKDGASHGPKASPSGALSKDGAGRCRLDADPPPQPQPIHRPAVSLPGVSLSGHMKYRANPNSSHSGAQGTGHSGHLGIAADRARRGTGELPQIHLRGQQQASNLGKATSLIRREDVDSKGAASSARQARAISLTGDKLPSGPTSSKRR</sequence>
<dbReference type="InterPro" id="IPR001610">
    <property type="entry name" value="PAC"/>
</dbReference>
<evidence type="ECO:0000256" key="3">
    <source>
        <dbReference type="ARBA" id="ARBA00022606"/>
    </source>
</evidence>
<feature type="region of interest" description="Disordered" evidence="9">
    <location>
        <begin position="581"/>
        <end position="647"/>
    </location>
</feature>
<dbReference type="InterPro" id="IPR000719">
    <property type="entry name" value="Prot_kinase_dom"/>
</dbReference>
<feature type="region of interest" description="Disordered" evidence="9">
    <location>
        <begin position="1"/>
        <end position="50"/>
    </location>
</feature>
<dbReference type="Gene3D" id="3.30.450.20">
    <property type="entry name" value="PAS domain"/>
    <property type="match status" value="2"/>
</dbReference>
<dbReference type="Gene3D" id="1.10.510.10">
    <property type="entry name" value="Transferase(Phosphotransferase) domain 1"/>
    <property type="match status" value="1"/>
</dbReference>
<evidence type="ECO:0000256" key="6">
    <source>
        <dbReference type="ARBA" id="ARBA00022777"/>
    </source>
</evidence>
<evidence type="ECO:0000256" key="1">
    <source>
        <dbReference type="ARBA" id="ARBA00022527"/>
    </source>
</evidence>
<dbReference type="GO" id="GO:0004674">
    <property type="term" value="F:protein serine/threonine kinase activity"/>
    <property type="evidence" value="ECO:0007669"/>
    <property type="project" value="UniProtKB-KW"/>
</dbReference>
<feature type="compositionally biased region" description="Basic and acidic residues" evidence="9">
    <location>
        <begin position="625"/>
        <end position="636"/>
    </location>
</feature>
<evidence type="ECO:0000256" key="8">
    <source>
        <dbReference type="PROSITE-ProRule" id="PRU10141"/>
    </source>
</evidence>
<dbReference type="CDD" id="cd00130">
    <property type="entry name" value="PAS"/>
    <property type="match status" value="2"/>
</dbReference>
<keyword evidence="7 8" id="KW-0067">ATP-binding</keyword>
<keyword evidence="6" id="KW-0418">Kinase</keyword>
<dbReference type="SMART" id="SM00086">
    <property type="entry name" value="PAC"/>
    <property type="match status" value="2"/>
</dbReference>
<feature type="compositionally biased region" description="Polar residues" evidence="9">
    <location>
        <begin position="836"/>
        <end position="845"/>
    </location>
</feature>
<dbReference type="NCBIfam" id="TIGR00229">
    <property type="entry name" value="sensory_box"/>
    <property type="match status" value="2"/>
</dbReference>
<name>A0A126WZS7_DUNSA</name>
<keyword evidence="2" id="KW-0157">Chromophore</keyword>
<evidence type="ECO:0000256" key="7">
    <source>
        <dbReference type="ARBA" id="ARBA00022840"/>
    </source>
</evidence>
<dbReference type="InterPro" id="IPR011009">
    <property type="entry name" value="Kinase-like_dom_sf"/>
</dbReference>
<feature type="domain" description="PAS" evidence="11">
    <location>
        <begin position="79"/>
        <end position="125"/>
    </location>
</feature>